<keyword evidence="1" id="KW-0812">Transmembrane</keyword>
<dbReference type="OrthoDB" id="1929328at2"/>
<accession>A0A1I1R2R4</accession>
<gene>
    <name evidence="2" type="ORF">SAMN05421842_12951</name>
</gene>
<reference evidence="2 3" key="1">
    <citation type="submission" date="2016-10" db="EMBL/GenBank/DDBJ databases">
        <authorList>
            <person name="de Groot N.N."/>
        </authorList>
    </citation>
    <scope>NUCLEOTIDE SEQUENCE [LARGE SCALE GENOMIC DNA]</scope>
    <source>
        <strain evidence="2 3">DSM 12992</strain>
    </source>
</reference>
<keyword evidence="1" id="KW-0472">Membrane</keyword>
<dbReference type="EMBL" id="FOMG01000029">
    <property type="protein sequence ID" value="SFD28589.1"/>
    <property type="molecule type" value="Genomic_DNA"/>
</dbReference>
<sequence>MKVFKKMDEMQLSINLTSVKFAWVYTVIFLFIWSTYDFIKTGSYNNSLAFFLLISQNLIYICIHFFLNRKMNK</sequence>
<protein>
    <submittedName>
        <fullName evidence="2">Uncharacterized protein</fullName>
    </submittedName>
</protein>
<feature type="transmembrane region" description="Helical" evidence="1">
    <location>
        <begin position="12"/>
        <end position="36"/>
    </location>
</feature>
<dbReference type="AlphaFoldDB" id="A0A1I1R2R4"/>
<evidence type="ECO:0000313" key="3">
    <source>
        <dbReference type="Proteomes" id="UP000199263"/>
    </source>
</evidence>
<proteinExistence type="predicted"/>
<dbReference type="STRING" id="119641.SAMN05421842_12951"/>
<organism evidence="2 3">
    <name type="scientific">Clostridium uliginosum</name>
    <dbReference type="NCBI Taxonomy" id="119641"/>
    <lineage>
        <taxon>Bacteria</taxon>
        <taxon>Bacillati</taxon>
        <taxon>Bacillota</taxon>
        <taxon>Clostridia</taxon>
        <taxon>Eubacteriales</taxon>
        <taxon>Clostridiaceae</taxon>
        <taxon>Clostridium</taxon>
    </lineage>
</organism>
<evidence type="ECO:0000313" key="2">
    <source>
        <dbReference type="EMBL" id="SFD28589.1"/>
    </source>
</evidence>
<name>A0A1I1R2R4_9CLOT</name>
<keyword evidence="1" id="KW-1133">Transmembrane helix</keyword>
<feature type="transmembrane region" description="Helical" evidence="1">
    <location>
        <begin position="48"/>
        <end position="67"/>
    </location>
</feature>
<evidence type="ECO:0000256" key="1">
    <source>
        <dbReference type="SAM" id="Phobius"/>
    </source>
</evidence>
<keyword evidence="3" id="KW-1185">Reference proteome</keyword>
<dbReference type="Proteomes" id="UP000199263">
    <property type="component" value="Unassembled WGS sequence"/>
</dbReference>